<evidence type="ECO:0000313" key="5">
    <source>
        <dbReference type="RefSeq" id="XP_013403268.1"/>
    </source>
</evidence>
<reference evidence="4 5" key="1">
    <citation type="submission" date="2023-09" db="UniProtKB">
        <authorList>
            <consortium name="RefSeq"/>
        </authorList>
    </citation>
    <scope>IDENTIFICATION</scope>
    <source>
        <tissue evidence="4 5">Gonads</tissue>
    </source>
</reference>
<dbReference type="GO" id="GO:0005737">
    <property type="term" value="C:cytoplasm"/>
    <property type="evidence" value="ECO:0007669"/>
    <property type="project" value="TreeGrafter"/>
</dbReference>
<dbReference type="AlphaFoldDB" id="A0A1S3IZ25"/>
<keyword evidence="3" id="KW-1185">Reference proteome</keyword>
<dbReference type="Gene3D" id="3.40.30.10">
    <property type="entry name" value="Glutaredoxin"/>
    <property type="match status" value="1"/>
</dbReference>
<protein>
    <submittedName>
        <fullName evidence="4">SH3 domain-binding glutamic acid-rich-like protein isoform X5</fullName>
    </submittedName>
    <submittedName>
        <fullName evidence="5">SH3 domain-binding glutamic acid-rich-like protein isoform X6</fullName>
    </submittedName>
</protein>
<dbReference type="Proteomes" id="UP000085678">
    <property type="component" value="Unplaced"/>
</dbReference>
<evidence type="ECO:0000313" key="4">
    <source>
        <dbReference type="RefSeq" id="XP_013403267.1"/>
    </source>
</evidence>
<dbReference type="PANTHER" id="PTHR12232">
    <property type="entry name" value="SH3 DOMAIN-BINDING GLUTAMIC ACID-RICH-LIKE PROTEIN"/>
    <property type="match status" value="1"/>
</dbReference>
<dbReference type="InterPro" id="IPR036249">
    <property type="entry name" value="Thioredoxin-like_sf"/>
</dbReference>
<feature type="region of interest" description="Disordered" evidence="2">
    <location>
        <begin position="43"/>
        <end position="67"/>
    </location>
</feature>
<comment type="similarity">
    <text evidence="1">Belongs to the SH3BGR family.</text>
</comment>
<dbReference type="InterPro" id="IPR051033">
    <property type="entry name" value="SH3BGR"/>
</dbReference>
<proteinExistence type="inferred from homology"/>
<evidence type="ECO:0000256" key="1">
    <source>
        <dbReference type="ARBA" id="ARBA00007764"/>
    </source>
</evidence>
<dbReference type="RefSeq" id="XP_013403267.1">
    <property type="nucleotide sequence ID" value="XM_013547813.2"/>
</dbReference>
<dbReference type="OrthoDB" id="9932926at2759"/>
<dbReference type="RefSeq" id="XP_013403268.1">
    <property type="nucleotide sequence ID" value="XM_013547814.2"/>
</dbReference>
<feature type="compositionally biased region" description="Basic and acidic residues" evidence="2">
    <location>
        <begin position="43"/>
        <end position="62"/>
    </location>
</feature>
<dbReference type="PANTHER" id="PTHR12232:SF0">
    <property type="entry name" value="THIOREDOXIN DOMAIN-CONTAINING PROTEIN"/>
    <property type="match status" value="1"/>
</dbReference>
<gene>
    <name evidence="4 5" type="primary">LOC106168659</name>
</gene>
<sequence length="123" mass="14349">MVIKLYMSSLSGSTEIKKKQSKIKDLLESLKIEFEEIDISDHRNEKQKEFMRNNSKGKKEGETPIAPQLFNDDKYLGDYDAFLDATENEQIYEFFQLQSPKKDKKSEEVITNTSVEDEIKSED</sequence>
<dbReference type="PROSITE" id="PS51354">
    <property type="entry name" value="GLUTAREDOXIN_2"/>
    <property type="match status" value="1"/>
</dbReference>
<dbReference type="PIRSF" id="PIRSF008142">
    <property type="entry name" value="SH3-bind_E-rich_L"/>
    <property type="match status" value="1"/>
</dbReference>
<accession>A0A1S3IZ25</accession>
<name>A0A1S3IZ25_LINAN</name>
<feature type="region of interest" description="Disordered" evidence="2">
    <location>
        <begin position="99"/>
        <end position="123"/>
    </location>
</feature>
<evidence type="ECO:0000313" key="3">
    <source>
        <dbReference type="Proteomes" id="UP000085678"/>
    </source>
</evidence>
<dbReference type="SUPFAM" id="SSF52833">
    <property type="entry name" value="Thioredoxin-like"/>
    <property type="match status" value="1"/>
</dbReference>
<dbReference type="Pfam" id="PF04908">
    <property type="entry name" value="SH3BGR"/>
    <property type="match status" value="1"/>
</dbReference>
<dbReference type="GeneID" id="106168659"/>
<evidence type="ECO:0000256" key="2">
    <source>
        <dbReference type="SAM" id="MobiDB-lite"/>
    </source>
</evidence>
<dbReference type="InterPro" id="IPR006993">
    <property type="entry name" value="Glut_rich_SH3-bd"/>
</dbReference>
<organism evidence="5">
    <name type="scientific">Lingula anatina</name>
    <name type="common">Brachiopod</name>
    <name type="synonym">Lingula unguis</name>
    <dbReference type="NCBI Taxonomy" id="7574"/>
    <lineage>
        <taxon>Eukaryota</taxon>
        <taxon>Metazoa</taxon>
        <taxon>Spiralia</taxon>
        <taxon>Lophotrochozoa</taxon>
        <taxon>Brachiopoda</taxon>
        <taxon>Linguliformea</taxon>
        <taxon>Lingulata</taxon>
        <taxon>Lingulida</taxon>
        <taxon>Linguloidea</taxon>
        <taxon>Lingulidae</taxon>
        <taxon>Lingula</taxon>
    </lineage>
</organism>